<evidence type="ECO:0000313" key="1">
    <source>
        <dbReference type="EMBL" id="EMZ22791.1"/>
    </source>
</evidence>
<accession>N2A3K2</accession>
<gene>
    <name evidence="1" type="ORF">C823_03836</name>
</gene>
<dbReference type="HOGENOM" id="CLU_203866_0_0_9"/>
<dbReference type="PATRIC" id="fig|1235802.3.peg.4057"/>
<dbReference type="Proteomes" id="UP000012589">
    <property type="component" value="Unassembled WGS sequence"/>
</dbReference>
<dbReference type="EMBL" id="AQFT01000117">
    <property type="protein sequence ID" value="EMZ22791.1"/>
    <property type="molecule type" value="Genomic_DNA"/>
</dbReference>
<dbReference type="STRING" id="1235802.C823_03836"/>
<dbReference type="OrthoDB" id="2061506at2"/>
<sequence>MSYRELAHSLIDQIQESLLYYVILYLQGAAVPDDTPNAETLEAMAEVEEMIKTGSGQHFQGNAEEFFSMLNAEG</sequence>
<dbReference type="eggNOG" id="ENOG50335HU">
    <property type="taxonomic scope" value="Bacteria"/>
</dbReference>
<reference evidence="1 2" key="1">
    <citation type="journal article" date="2014" name="Genome Announc.">
        <title>Draft genome sequences of the altered schaedler flora, a defined bacterial community from gnotobiotic mice.</title>
        <authorList>
            <person name="Wannemuehler M.J."/>
            <person name="Overstreet A.M."/>
            <person name="Ward D.V."/>
            <person name="Phillips G.J."/>
        </authorList>
    </citation>
    <scope>NUCLEOTIDE SEQUENCE [LARGE SCALE GENOMIC DNA]</scope>
    <source>
        <strain evidence="1 2">ASF492</strain>
    </source>
</reference>
<protein>
    <submittedName>
        <fullName evidence="1">Uncharacterized protein</fullName>
    </submittedName>
</protein>
<proteinExistence type="predicted"/>
<dbReference type="AlphaFoldDB" id="N2A3K2"/>
<organism evidence="1 2">
    <name type="scientific">Eubacterium plexicaudatum ASF492</name>
    <dbReference type="NCBI Taxonomy" id="1235802"/>
    <lineage>
        <taxon>Bacteria</taxon>
        <taxon>Bacillati</taxon>
        <taxon>Bacillota</taxon>
        <taxon>Clostridia</taxon>
        <taxon>Eubacteriales</taxon>
        <taxon>Eubacteriaceae</taxon>
        <taxon>Eubacterium</taxon>
    </lineage>
</organism>
<evidence type="ECO:0000313" key="2">
    <source>
        <dbReference type="Proteomes" id="UP000012589"/>
    </source>
</evidence>
<comment type="caution">
    <text evidence="1">The sequence shown here is derived from an EMBL/GenBank/DDBJ whole genome shotgun (WGS) entry which is preliminary data.</text>
</comment>
<name>N2A3K2_9FIRM</name>
<keyword evidence="2" id="KW-1185">Reference proteome</keyword>